<evidence type="ECO:0000313" key="5">
    <source>
        <dbReference type="EMBL" id="TDS80042.1"/>
    </source>
</evidence>
<feature type="domain" description="HTH araC/xylS-type" evidence="4">
    <location>
        <begin position="208"/>
        <end position="312"/>
    </location>
</feature>
<keyword evidence="1" id="KW-0805">Transcription regulation</keyword>
<dbReference type="InterPro" id="IPR018060">
    <property type="entry name" value="HTH_AraC"/>
</dbReference>
<dbReference type="PROSITE" id="PS01124">
    <property type="entry name" value="HTH_ARAC_FAMILY_2"/>
    <property type="match status" value="1"/>
</dbReference>
<evidence type="ECO:0000256" key="2">
    <source>
        <dbReference type="ARBA" id="ARBA00023125"/>
    </source>
</evidence>
<gene>
    <name evidence="5" type="ORF">CLV52_0595</name>
</gene>
<sequence length="312" mass="33638">MAARTTDPDQAETLIRGNTGVYSVAPAEAASFSFSVVRGGDARGMTSRFAYGASFETENVHDVFTIASVVEGSMRWEMGDVRGSEVDGPFLQAPGVRMRTSGSGVAAEGVALPSGFLHDTACQVYALDEVDLRFAAPRAIDAGRGHLWLKLTALAASLRDSGALANELIRAAVLRNLAVGVLEWFPLAVDPRATSRVWRAESQLRAYQRARDFLDDHASLPITVDDAAQHVGVPTAVLMRAFAAHAPLGLSPAQYLRRSRLAAAHRDLVRGDPTRGDSVREIALRWGFAHPGRFAAQYRAAYGRNPSRVLAR</sequence>
<dbReference type="AlphaFoldDB" id="A0A4R7FQI3"/>
<dbReference type="GO" id="GO:0043565">
    <property type="term" value="F:sequence-specific DNA binding"/>
    <property type="evidence" value="ECO:0007669"/>
    <property type="project" value="InterPro"/>
</dbReference>
<keyword evidence="6" id="KW-1185">Reference proteome</keyword>
<comment type="caution">
    <text evidence="5">The sequence shown here is derived from an EMBL/GenBank/DDBJ whole genome shotgun (WGS) entry which is preliminary data.</text>
</comment>
<name>A0A4R7FQI3_9MICO</name>
<evidence type="ECO:0000256" key="3">
    <source>
        <dbReference type="ARBA" id="ARBA00023163"/>
    </source>
</evidence>
<proteinExistence type="predicted"/>
<protein>
    <submittedName>
        <fullName evidence="5">AraC-like DNA-binding protein</fullName>
    </submittedName>
</protein>
<dbReference type="GO" id="GO:0003700">
    <property type="term" value="F:DNA-binding transcription factor activity"/>
    <property type="evidence" value="ECO:0007669"/>
    <property type="project" value="InterPro"/>
</dbReference>
<dbReference type="SMART" id="SM00342">
    <property type="entry name" value="HTH_ARAC"/>
    <property type="match status" value="1"/>
</dbReference>
<dbReference type="Gene3D" id="1.10.10.60">
    <property type="entry name" value="Homeodomain-like"/>
    <property type="match status" value="1"/>
</dbReference>
<dbReference type="InterPro" id="IPR009057">
    <property type="entry name" value="Homeodomain-like_sf"/>
</dbReference>
<dbReference type="RefSeq" id="WP_211342592.1">
    <property type="nucleotide sequence ID" value="NZ_BAAARP010000001.1"/>
</dbReference>
<organism evidence="5 6">
    <name type="scientific">Amnibacterium kyonggiense</name>
    <dbReference type="NCBI Taxonomy" id="595671"/>
    <lineage>
        <taxon>Bacteria</taxon>
        <taxon>Bacillati</taxon>
        <taxon>Actinomycetota</taxon>
        <taxon>Actinomycetes</taxon>
        <taxon>Micrococcales</taxon>
        <taxon>Microbacteriaceae</taxon>
        <taxon>Amnibacterium</taxon>
    </lineage>
</organism>
<dbReference type="SUPFAM" id="SSF46689">
    <property type="entry name" value="Homeodomain-like"/>
    <property type="match status" value="2"/>
</dbReference>
<dbReference type="InterPro" id="IPR050204">
    <property type="entry name" value="AraC_XylS_family_regulators"/>
</dbReference>
<evidence type="ECO:0000313" key="6">
    <source>
        <dbReference type="Proteomes" id="UP000295344"/>
    </source>
</evidence>
<dbReference type="PANTHER" id="PTHR46796">
    <property type="entry name" value="HTH-TYPE TRANSCRIPTIONAL ACTIVATOR RHAS-RELATED"/>
    <property type="match status" value="1"/>
</dbReference>
<keyword evidence="3" id="KW-0804">Transcription</keyword>
<dbReference type="Proteomes" id="UP000295344">
    <property type="component" value="Unassembled WGS sequence"/>
</dbReference>
<evidence type="ECO:0000259" key="4">
    <source>
        <dbReference type="PROSITE" id="PS01124"/>
    </source>
</evidence>
<dbReference type="PANTHER" id="PTHR46796:SF12">
    <property type="entry name" value="HTH-TYPE DNA-BINDING TRANSCRIPTIONAL ACTIVATOR EUTR"/>
    <property type="match status" value="1"/>
</dbReference>
<evidence type="ECO:0000256" key="1">
    <source>
        <dbReference type="ARBA" id="ARBA00023015"/>
    </source>
</evidence>
<keyword evidence="2 5" id="KW-0238">DNA-binding</keyword>
<dbReference type="Pfam" id="PF12833">
    <property type="entry name" value="HTH_18"/>
    <property type="match status" value="1"/>
</dbReference>
<accession>A0A4R7FQI3</accession>
<reference evidence="5 6" key="1">
    <citation type="submission" date="2019-03" db="EMBL/GenBank/DDBJ databases">
        <title>Genomic Encyclopedia of Archaeal and Bacterial Type Strains, Phase II (KMG-II): from individual species to whole genera.</title>
        <authorList>
            <person name="Goeker M."/>
        </authorList>
    </citation>
    <scope>NUCLEOTIDE SEQUENCE [LARGE SCALE GENOMIC DNA]</scope>
    <source>
        <strain evidence="5 6">DSM 24782</strain>
    </source>
</reference>
<dbReference type="EMBL" id="SOAM01000001">
    <property type="protein sequence ID" value="TDS80042.1"/>
    <property type="molecule type" value="Genomic_DNA"/>
</dbReference>